<evidence type="ECO:0000313" key="7">
    <source>
        <dbReference type="Proteomes" id="UP000808388"/>
    </source>
</evidence>
<accession>A0A9D6QVE5</accession>
<dbReference type="InterPro" id="IPR001684">
    <property type="entry name" value="Ribosomal_bL27"/>
</dbReference>
<dbReference type="GO" id="GO:0005840">
    <property type="term" value="C:ribosome"/>
    <property type="evidence" value="ECO:0007669"/>
    <property type="project" value="UniProtKB-KW"/>
</dbReference>
<dbReference type="PANTHER" id="PTHR15893:SF0">
    <property type="entry name" value="LARGE RIBOSOMAL SUBUNIT PROTEIN BL27M"/>
    <property type="match status" value="1"/>
</dbReference>
<gene>
    <name evidence="6" type="primary">rpmA</name>
    <name evidence="6" type="ORF">HY220_01210</name>
</gene>
<dbReference type="Gene3D" id="2.40.50.100">
    <property type="match status" value="1"/>
</dbReference>
<evidence type="ECO:0000256" key="1">
    <source>
        <dbReference type="ARBA" id="ARBA00010797"/>
    </source>
</evidence>
<organism evidence="6 7">
    <name type="scientific">Candidatus Sungiibacteriota bacterium</name>
    <dbReference type="NCBI Taxonomy" id="2750080"/>
    <lineage>
        <taxon>Bacteria</taxon>
        <taxon>Candidatus Sungiibacteriota</taxon>
    </lineage>
</organism>
<dbReference type="GO" id="GO:0006412">
    <property type="term" value="P:translation"/>
    <property type="evidence" value="ECO:0007669"/>
    <property type="project" value="InterPro"/>
</dbReference>
<dbReference type="PROSITE" id="PS00831">
    <property type="entry name" value="RIBOSOMAL_L27"/>
    <property type="match status" value="1"/>
</dbReference>
<dbReference type="PRINTS" id="PR00063">
    <property type="entry name" value="RIBOSOMALL27"/>
</dbReference>
<reference evidence="6" key="1">
    <citation type="submission" date="2020-07" db="EMBL/GenBank/DDBJ databases">
        <title>Huge and variable diversity of episymbiotic CPR bacteria and DPANN archaea in groundwater ecosystems.</title>
        <authorList>
            <person name="He C.Y."/>
            <person name="Keren R."/>
            <person name="Whittaker M."/>
            <person name="Farag I.F."/>
            <person name="Doudna J."/>
            <person name="Cate J.H.D."/>
            <person name="Banfield J.F."/>
        </authorList>
    </citation>
    <scope>NUCLEOTIDE SEQUENCE</scope>
    <source>
        <strain evidence="6">NC_groundwater_972_Pr1_S-0.2um_49_27</strain>
    </source>
</reference>
<evidence type="ECO:0000256" key="5">
    <source>
        <dbReference type="ARBA" id="ARBA00035477"/>
    </source>
</evidence>
<protein>
    <recommendedName>
        <fullName evidence="4">Large ribosomal subunit protein bL27</fullName>
    </recommendedName>
    <alternativeName>
        <fullName evidence="5">50S ribosomal protein L27</fullName>
    </alternativeName>
</protein>
<dbReference type="Proteomes" id="UP000808388">
    <property type="component" value="Unassembled WGS sequence"/>
</dbReference>
<dbReference type="GO" id="GO:1990904">
    <property type="term" value="C:ribonucleoprotein complex"/>
    <property type="evidence" value="ECO:0007669"/>
    <property type="project" value="UniProtKB-KW"/>
</dbReference>
<comment type="similarity">
    <text evidence="1">Belongs to the bacterial ribosomal protein bL27 family.</text>
</comment>
<proteinExistence type="inferred from homology"/>
<evidence type="ECO:0000256" key="4">
    <source>
        <dbReference type="ARBA" id="ARBA00035175"/>
    </source>
</evidence>
<evidence type="ECO:0000256" key="3">
    <source>
        <dbReference type="ARBA" id="ARBA00023274"/>
    </source>
</evidence>
<dbReference type="Pfam" id="PF01016">
    <property type="entry name" value="Ribosomal_L27"/>
    <property type="match status" value="1"/>
</dbReference>
<dbReference type="InterPro" id="IPR018261">
    <property type="entry name" value="Ribosomal_bL27_CS"/>
</dbReference>
<dbReference type="EMBL" id="JACQCQ010000003">
    <property type="protein sequence ID" value="MBI3627355.1"/>
    <property type="molecule type" value="Genomic_DNA"/>
</dbReference>
<comment type="caution">
    <text evidence="6">The sequence shown here is derived from an EMBL/GenBank/DDBJ whole genome shotgun (WGS) entry which is preliminary data.</text>
</comment>
<dbReference type="SUPFAM" id="SSF110324">
    <property type="entry name" value="Ribosomal L27 protein-like"/>
    <property type="match status" value="1"/>
</dbReference>
<dbReference type="FunFam" id="2.40.50.100:FF:000020">
    <property type="entry name" value="50S ribosomal protein L27"/>
    <property type="match status" value="1"/>
</dbReference>
<sequence length="92" mass="9957">MATAKSAGAAKYGRDSNPKYLGVKLHDGEEARPGSIIIRQRGRHYIPGVNVKAGADDTLYAVATGTVKFISKRKKRFDGNQRIAKIVNVVST</sequence>
<dbReference type="PANTHER" id="PTHR15893">
    <property type="entry name" value="RIBOSOMAL PROTEIN L27"/>
    <property type="match status" value="1"/>
</dbReference>
<name>A0A9D6QVE5_9BACT</name>
<dbReference type="GO" id="GO:0003735">
    <property type="term" value="F:structural constituent of ribosome"/>
    <property type="evidence" value="ECO:0007669"/>
    <property type="project" value="InterPro"/>
</dbReference>
<evidence type="ECO:0000256" key="2">
    <source>
        <dbReference type="ARBA" id="ARBA00022980"/>
    </source>
</evidence>
<evidence type="ECO:0000313" key="6">
    <source>
        <dbReference type="EMBL" id="MBI3627355.1"/>
    </source>
</evidence>
<keyword evidence="3" id="KW-0687">Ribonucleoprotein</keyword>
<dbReference type="AlphaFoldDB" id="A0A9D6QVE5"/>
<keyword evidence="2 6" id="KW-0689">Ribosomal protein</keyword>